<organism evidence="1">
    <name type="scientific">Limosilactobacillus reuteri subsp. suis (strain ATCC 53608 / LMG 31752 / 1063)</name>
    <name type="common">Lactobacillus reuteri</name>
    <dbReference type="NCBI Taxonomy" id="927703"/>
    <lineage>
        <taxon>Bacteria</taxon>
        <taxon>Bacillati</taxon>
        <taxon>Bacillota</taxon>
        <taxon>Bacilli</taxon>
        <taxon>Lactobacillales</taxon>
        <taxon>Lactobacillaceae</taxon>
        <taxon>Limosilactobacillus</taxon>
    </lineage>
</organism>
<reference evidence="1" key="1">
    <citation type="journal article" date="2011" name="J. Bacteriol.">
        <title>Genome sequence of the vertebrate gut symbiont Lactobacillus reuteri ATCC 53608.</title>
        <authorList>
            <person name="Heavens D."/>
            <person name="Tailford L.E."/>
            <person name="Crossman L."/>
            <person name="Jeffers F."/>
            <person name="Mackenzie D.A."/>
            <person name="Caccamo M."/>
            <person name="Juge N."/>
        </authorList>
    </citation>
    <scope>NUCLEOTIDE SEQUENCE [LARGE SCALE GENOMIC DNA]</scope>
    <source>
        <strain evidence="1">ATCC 53608</strain>
    </source>
</reference>
<dbReference type="InterPro" id="IPR009241">
    <property type="entry name" value="HigB-like"/>
</dbReference>
<reference evidence="1" key="2">
    <citation type="submission" date="2011-05" db="EMBL/GenBank/DDBJ databases">
        <authorList>
            <person name="Davey R."/>
        </authorList>
    </citation>
    <scope>NUCLEOTIDE SEQUENCE</scope>
    <source>
        <strain evidence="1">ATCC 53608</strain>
    </source>
</reference>
<sequence>MYEVVFYEDKNGNSEIGDYFEKISQSKQKQDKAIYLKMRHQIKMLQALGPVLHTPQAKKLKGYRHQLWELRPMPERVFYGVWKKNNFVLLNHYTKKKDETDPRQIERALSLLDDWYERKGK</sequence>
<dbReference type="RefSeq" id="WP_003674052.1">
    <property type="nucleotide sequence ID" value="NZ_JBKZCH010000061.1"/>
</dbReference>
<accession>A0A0S4NNT5</accession>
<accession>F8KBI3</accession>
<proteinExistence type="predicted"/>
<protein>
    <submittedName>
        <fullName evidence="1">Putative phage protein</fullName>
    </submittedName>
</protein>
<dbReference type="Pfam" id="PF05973">
    <property type="entry name" value="Gp49"/>
    <property type="match status" value="1"/>
</dbReference>
<dbReference type="AlphaFoldDB" id="A0A0S4NNT5"/>
<gene>
    <name evidence="1" type="ORF">LRATCC53608_0060</name>
</gene>
<dbReference type="HOGENOM" id="CLU_122734_3_0_9"/>
<name>A0A0S4NNT5_LIMR5</name>
<evidence type="ECO:0000313" key="1">
    <source>
        <dbReference type="EMBL" id="CCC02809.1"/>
    </source>
</evidence>
<dbReference type="GeneID" id="77190910"/>
<dbReference type="EMBL" id="FR854361">
    <property type="protein sequence ID" value="CCC02809.1"/>
    <property type="molecule type" value="Genomic_DNA"/>
</dbReference>